<keyword evidence="8" id="KW-0902">Two-component regulatory system</keyword>
<gene>
    <name evidence="12" type="ORF">CKO43_24510</name>
</gene>
<keyword evidence="6" id="KW-0808">Transferase</keyword>
<evidence type="ECO:0000256" key="6">
    <source>
        <dbReference type="ARBA" id="ARBA00022679"/>
    </source>
</evidence>
<keyword evidence="13" id="KW-1185">Reference proteome</keyword>
<dbReference type="InterPro" id="IPR036097">
    <property type="entry name" value="HisK_dim/P_sf"/>
</dbReference>
<dbReference type="PANTHER" id="PTHR44936">
    <property type="entry name" value="SENSOR PROTEIN CREC"/>
    <property type="match status" value="1"/>
</dbReference>
<keyword evidence="4" id="KW-0472">Membrane</keyword>
<evidence type="ECO:0000256" key="5">
    <source>
        <dbReference type="ARBA" id="ARBA00022553"/>
    </source>
</evidence>
<keyword evidence="7 12" id="KW-0418">Kinase</keyword>
<dbReference type="Gene3D" id="1.10.287.130">
    <property type="match status" value="1"/>
</dbReference>
<reference evidence="12" key="1">
    <citation type="submission" date="2017-08" db="EMBL/GenBank/DDBJ databases">
        <authorList>
            <person name="Imhoff J.F."/>
            <person name="Rahn T."/>
            <person name="Kuenzel S."/>
            <person name="Neulinger S.C."/>
        </authorList>
    </citation>
    <scope>NUCLEOTIDE SEQUENCE</scope>
    <source>
        <strain evidence="12">IM 151</strain>
    </source>
</reference>
<dbReference type="Pfam" id="PF00512">
    <property type="entry name" value="HisKA"/>
    <property type="match status" value="1"/>
</dbReference>
<dbReference type="InterPro" id="IPR003594">
    <property type="entry name" value="HATPase_dom"/>
</dbReference>
<evidence type="ECO:0000256" key="2">
    <source>
        <dbReference type="ARBA" id="ARBA00004651"/>
    </source>
</evidence>
<dbReference type="RefSeq" id="WP_200232352.1">
    <property type="nucleotide sequence ID" value="NZ_NRRT01000144.1"/>
</dbReference>
<feature type="domain" description="Histidine kinase" evidence="11">
    <location>
        <begin position="158"/>
        <end position="373"/>
    </location>
</feature>
<dbReference type="SUPFAM" id="SSF55874">
    <property type="entry name" value="ATPase domain of HSP90 chaperone/DNA topoisomerase II/histidine kinase"/>
    <property type="match status" value="1"/>
</dbReference>
<dbReference type="InterPro" id="IPR003661">
    <property type="entry name" value="HisK_dim/P_dom"/>
</dbReference>
<keyword evidence="4" id="KW-1003">Cell membrane</keyword>
<dbReference type="CDD" id="cd00082">
    <property type="entry name" value="HisKA"/>
    <property type="match status" value="1"/>
</dbReference>
<dbReference type="Pfam" id="PF02518">
    <property type="entry name" value="HATPase_c"/>
    <property type="match status" value="1"/>
</dbReference>
<feature type="region of interest" description="Disordered" evidence="10">
    <location>
        <begin position="56"/>
        <end position="79"/>
    </location>
</feature>
<sequence length="379" mass="40518">MGLAEFIVQDMDGIIAEWEAFAATQLPGAAGMTALALRDHAPAILKAIAGDLATGQTRWEQSEKSKGRAPTEHGAPETAAQTHAVLRARNGFDIIQLVAEYRALRASVLRRWLDAVPLDRHGLGEVIRFNEALDQAVAESVAHFQDQVETSRNLLLAMLGHDMRTPLSNVLMTAHYLSQLQAGDAVAAAAGRLLRSGVSLRALIDDLSTFGRTSLGLGLDLARAELDLGAAVLDEVDQLRGAHPNRRIELEISGDTHGHWDGPRLQQLLRNLVSNALRYGASDTPVRVELRGEHDPVLLQVTNTGATLDAAAFGALFGPLQRGPALPDSEDSRDSLGLGLYIVREVAQAHGGDVAVQADGGLTTFSVHLPRRAPDARGS</sequence>
<evidence type="ECO:0000256" key="8">
    <source>
        <dbReference type="ARBA" id="ARBA00023012"/>
    </source>
</evidence>
<evidence type="ECO:0000259" key="11">
    <source>
        <dbReference type="PROSITE" id="PS50109"/>
    </source>
</evidence>
<protein>
    <recommendedName>
        <fullName evidence="3">histidine kinase</fullName>
        <ecNumber evidence="3">2.7.13.3</ecNumber>
    </recommendedName>
</protein>
<dbReference type="CDD" id="cd00075">
    <property type="entry name" value="HATPase"/>
    <property type="match status" value="1"/>
</dbReference>
<dbReference type="InterPro" id="IPR004358">
    <property type="entry name" value="Sig_transdc_His_kin-like_C"/>
</dbReference>
<evidence type="ECO:0000256" key="7">
    <source>
        <dbReference type="ARBA" id="ARBA00022777"/>
    </source>
</evidence>
<dbReference type="InterPro" id="IPR036890">
    <property type="entry name" value="HATPase_C_sf"/>
</dbReference>
<accession>A0ABS1E0P0</accession>
<dbReference type="PROSITE" id="PS50109">
    <property type="entry name" value="HIS_KIN"/>
    <property type="match status" value="1"/>
</dbReference>
<evidence type="ECO:0000256" key="10">
    <source>
        <dbReference type="SAM" id="MobiDB-lite"/>
    </source>
</evidence>
<evidence type="ECO:0000256" key="1">
    <source>
        <dbReference type="ARBA" id="ARBA00000085"/>
    </source>
</evidence>
<dbReference type="EC" id="2.7.13.3" evidence="3"/>
<dbReference type="PRINTS" id="PR00344">
    <property type="entry name" value="BCTRLSENSOR"/>
</dbReference>
<evidence type="ECO:0000256" key="3">
    <source>
        <dbReference type="ARBA" id="ARBA00012438"/>
    </source>
</evidence>
<proteinExistence type="predicted"/>
<dbReference type="Gene3D" id="3.30.565.10">
    <property type="entry name" value="Histidine kinase-like ATPase, C-terminal domain"/>
    <property type="match status" value="1"/>
</dbReference>
<keyword evidence="5" id="KW-0597">Phosphoprotein</keyword>
<evidence type="ECO:0000256" key="4">
    <source>
        <dbReference type="ARBA" id="ARBA00022475"/>
    </source>
</evidence>
<comment type="caution">
    <text evidence="12">The sequence shown here is derived from an EMBL/GenBank/DDBJ whole genome shotgun (WGS) entry which is preliminary data.</text>
</comment>
<dbReference type="EMBL" id="NRRU01000177">
    <property type="protein sequence ID" value="MBK1715914.1"/>
    <property type="molecule type" value="Genomic_DNA"/>
</dbReference>
<name>A0ABS1E0P0_RUBGE</name>
<dbReference type="PANTHER" id="PTHR44936:SF9">
    <property type="entry name" value="SENSOR PROTEIN CREC"/>
    <property type="match status" value="1"/>
</dbReference>
<dbReference type="Proteomes" id="UP001041814">
    <property type="component" value="Unassembled WGS sequence"/>
</dbReference>
<dbReference type="SMART" id="SM00387">
    <property type="entry name" value="HATPase_c"/>
    <property type="match status" value="1"/>
</dbReference>
<comment type="catalytic activity">
    <reaction evidence="1">
        <text>ATP + protein L-histidine = ADP + protein N-phospho-L-histidine.</text>
        <dbReference type="EC" id="2.7.13.3"/>
    </reaction>
</comment>
<comment type="subcellular location">
    <subcellularLocation>
        <location evidence="2">Cell membrane</location>
        <topology evidence="2">Multi-pass membrane protein</topology>
    </subcellularLocation>
</comment>
<evidence type="ECO:0000313" key="12">
    <source>
        <dbReference type="EMBL" id="MBK1715914.1"/>
    </source>
</evidence>
<dbReference type="SUPFAM" id="SSF47384">
    <property type="entry name" value="Homodimeric domain of signal transducing histidine kinase"/>
    <property type="match status" value="1"/>
</dbReference>
<feature type="compositionally biased region" description="Basic and acidic residues" evidence="10">
    <location>
        <begin position="60"/>
        <end position="75"/>
    </location>
</feature>
<keyword evidence="9" id="KW-0843">Virulence</keyword>
<evidence type="ECO:0000256" key="9">
    <source>
        <dbReference type="ARBA" id="ARBA00023026"/>
    </source>
</evidence>
<organism evidence="12 13">
    <name type="scientific">Rubrivivax gelatinosus</name>
    <name type="common">Rhodocyclus gelatinosus</name>
    <name type="synonym">Rhodopseudomonas gelatinosa</name>
    <dbReference type="NCBI Taxonomy" id="28068"/>
    <lineage>
        <taxon>Bacteria</taxon>
        <taxon>Pseudomonadati</taxon>
        <taxon>Pseudomonadota</taxon>
        <taxon>Betaproteobacteria</taxon>
        <taxon>Burkholderiales</taxon>
        <taxon>Sphaerotilaceae</taxon>
        <taxon>Rubrivivax</taxon>
    </lineage>
</organism>
<reference evidence="12" key="2">
    <citation type="journal article" date="2020" name="Microorganisms">
        <title>Osmotic Adaptation and Compatible Solute Biosynthesis of Phototrophic Bacteria as Revealed from Genome Analyses.</title>
        <authorList>
            <person name="Imhoff J.F."/>
            <person name="Rahn T."/>
            <person name="Kunzel S."/>
            <person name="Keller A."/>
            <person name="Neulinger S.C."/>
        </authorList>
    </citation>
    <scope>NUCLEOTIDE SEQUENCE</scope>
    <source>
        <strain evidence="12">IM 151</strain>
    </source>
</reference>
<evidence type="ECO:0000313" key="13">
    <source>
        <dbReference type="Proteomes" id="UP001041814"/>
    </source>
</evidence>
<dbReference type="GO" id="GO:0016301">
    <property type="term" value="F:kinase activity"/>
    <property type="evidence" value="ECO:0007669"/>
    <property type="project" value="UniProtKB-KW"/>
</dbReference>
<dbReference type="InterPro" id="IPR005467">
    <property type="entry name" value="His_kinase_dom"/>
</dbReference>
<dbReference type="InterPro" id="IPR050980">
    <property type="entry name" value="2C_sensor_his_kinase"/>
</dbReference>
<dbReference type="SMART" id="SM00388">
    <property type="entry name" value="HisKA"/>
    <property type="match status" value="1"/>
</dbReference>